<reference evidence="3 4" key="1">
    <citation type="submission" date="2020-03" db="EMBL/GenBank/DDBJ databases">
        <title>Chryseoglobus sp. isolated from a deep-sea seamount.</title>
        <authorList>
            <person name="Zhang D.-C."/>
        </authorList>
    </citation>
    <scope>NUCLEOTIDE SEQUENCE [LARGE SCALE GENOMIC DNA]</scope>
    <source>
        <strain evidence="3 4">KN1116</strain>
    </source>
</reference>
<dbReference type="InterPro" id="IPR007173">
    <property type="entry name" value="ALO_C"/>
</dbReference>
<dbReference type="Gene3D" id="1.10.45.10">
    <property type="entry name" value="Vanillyl-alcohol Oxidase, Chain A, domain 4"/>
    <property type="match status" value="1"/>
</dbReference>
<dbReference type="InterPro" id="IPR016169">
    <property type="entry name" value="FAD-bd_PCMH_sub2"/>
</dbReference>
<dbReference type="PANTHER" id="PTHR43762">
    <property type="entry name" value="L-GULONOLACTONE OXIDASE"/>
    <property type="match status" value="1"/>
</dbReference>
<keyword evidence="1" id="KW-0560">Oxidoreductase</keyword>
<dbReference type="GO" id="GO:0080049">
    <property type="term" value="F:L-gulono-1,4-lactone dehydrogenase activity"/>
    <property type="evidence" value="ECO:0007669"/>
    <property type="project" value="TreeGrafter"/>
</dbReference>
<dbReference type="Proteomes" id="UP000818266">
    <property type="component" value="Unassembled WGS sequence"/>
</dbReference>
<dbReference type="AlphaFoldDB" id="A0A9E5JQ71"/>
<dbReference type="InterPro" id="IPR036318">
    <property type="entry name" value="FAD-bd_PCMH-like_sf"/>
</dbReference>
<dbReference type="Gene3D" id="3.30.70.2530">
    <property type="match status" value="1"/>
</dbReference>
<dbReference type="GO" id="GO:0071949">
    <property type="term" value="F:FAD binding"/>
    <property type="evidence" value="ECO:0007669"/>
    <property type="project" value="InterPro"/>
</dbReference>
<dbReference type="Pfam" id="PF04030">
    <property type="entry name" value="ALO"/>
    <property type="match status" value="1"/>
</dbReference>
<dbReference type="PIRSF" id="PIRSF000136">
    <property type="entry name" value="LGO_GLO"/>
    <property type="match status" value="1"/>
</dbReference>
<dbReference type="Gene3D" id="3.30.43.10">
    <property type="entry name" value="Uridine Diphospho-n-acetylenolpyruvylglucosamine Reductase, domain 2"/>
    <property type="match status" value="1"/>
</dbReference>
<proteinExistence type="predicted"/>
<accession>A0A9E5JQ71</accession>
<dbReference type="SUPFAM" id="SSF56176">
    <property type="entry name" value="FAD-binding/transporter-associated domain-like"/>
    <property type="match status" value="1"/>
</dbReference>
<protein>
    <submittedName>
        <fullName evidence="3">FAD-binding protein</fullName>
    </submittedName>
</protein>
<dbReference type="OrthoDB" id="9800184at2"/>
<feature type="domain" description="FAD-binding PCMH-type" evidence="2">
    <location>
        <begin position="15"/>
        <end position="179"/>
    </location>
</feature>
<dbReference type="InterPro" id="IPR016171">
    <property type="entry name" value="Vanillyl_alc_oxidase_C-sub2"/>
</dbReference>
<dbReference type="InterPro" id="IPR016166">
    <property type="entry name" value="FAD-bd_PCMH"/>
</dbReference>
<dbReference type="PROSITE" id="PS51387">
    <property type="entry name" value="FAD_PCMH"/>
    <property type="match status" value="1"/>
</dbReference>
<gene>
    <name evidence="3" type="ORF">FK219_011245</name>
</gene>
<dbReference type="GO" id="GO:0003885">
    <property type="term" value="F:D-arabinono-1,4-lactone oxidase activity"/>
    <property type="evidence" value="ECO:0007669"/>
    <property type="project" value="InterPro"/>
</dbReference>
<dbReference type="InterPro" id="IPR006094">
    <property type="entry name" value="Oxid_FAD_bind_N"/>
</dbReference>
<evidence type="ECO:0000256" key="1">
    <source>
        <dbReference type="ARBA" id="ARBA00023002"/>
    </source>
</evidence>
<dbReference type="Gene3D" id="3.30.465.10">
    <property type="match status" value="1"/>
</dbReference>
<comment type="caution">
    <text evidence="3">The sequence shown here is derived from an EMBL/GenBank/DDBJ whole genome shotgun (WGS) entry which is preliminary data.</text>
</comment>
<dbReference type="InterPro" id="IPR010031">
    <property type="entry name" value="FAD_lactone_oxidase-like"/>
</dbReference>
<evidence type="ECO:0000259" key="2">
    <source>
        <dbReference type="PROSITE" id="PS51387"/>
    </source>
</evidence>
<evidence type="ECO:0000313" key="3">
    <source>
        <dbReference type="EMBL" id="NHF63804.1"/>
    </source>
</evidence>
<name>A0A9E5JQ71_9MICO</name>
<dbReference type="EMBL" id="VIKT02000021">
    <property type="protein sequence ID" value="NHF63804.1"/>
    <property type="molecule type" value="Genomic_DNA"/>
</dbReference>
<dbReference type="GO" id="GO:0016020">
    <property type="term" value="C:membrane"/>
    <property type="evidence" value="ECO:0007669"/>
    <property type="project" value="InterPro"/>
</dbReference>
<dbReference type="PANTHER" id="PTHR43762:SF1">
    <property type="entry name" value="D-ARABINONO-1,4-LACTONE OXIDASE"/>
    <property type="match status" value="1"/>
</dbReference>
<evidence type="ECO:0000313" key="4">
    <source>
        <dbReference type="Proteomes" id="UP000818266"/>
    </source>
</evidence>
<organism evidence="3 4">
    <name type="scientific">Microcella pacifica</name>
    <dbReference type="NCBI Taxonomy" id="2591847"/>
    <lineage>
        <taxon>Bacteria</taxon>
        <taxon>Bacillati</taxon>
        <taxon>Actinomycetota</taxon>
        <taxon>Actinomycetes</taxon>
        <taxon>Micrococcales</taxon>
        <taxon>Microbacteriaceae</taxon>
        <taxon>Microcella</taxon>
    </lineage>
</organism>
<dbReference type="RefSeq" id="WP_152584016.1">
    <property type="nucleotide sequence ID" value="NZ_VIKT02000021.1"/>
</dbReference>
<dbReference type="InterPro" id="IPR016167">
    <property type="entry name" value="FAD-bd_PCMH_sub1"/>
</dbReference>
<keyword evidence="4" id="KW-1185">Reference proteome</keyword>
<dbReference type="Pfam" id="PF01565">
    <property type="entry name" value="FAD_binding_4"/>
    <property type="match status" value="1"/>
</dbReference>
<dbReference type="Gene3D" id="3.30.70.2520">
    <property type="match status" value="1"/>
</dbReference>
<sequence>MTSSTPAGRNWAGNVELRAPRFAEPTTVEELAELVQSASRVRAVGSRHTFSALADSDDLMVSVEALPGSVTVHAERGTASVPAGMRYAEAARELDAAGWALGAMASLPHITVAGAIATGTHGSGDAAGSLSDAVVALDILRADGDLVTVRRGDPDFAGAVVALGSLGIVTRVEFAVEPSYCMTQVVDRGLPWDTALDDLDAVMGSADSVSLFTRWADAERIDQVWRKTRGESVPAALPGAHRAGEAGHPLPGGPAENCTDQTGVPGPWFERLPHFRAEFTPSHGEELQSEFFVPRDRAADALHAVRALGSRLQALLYVSEIRSIRADELWLSGAYGRDTIGIHFTWRRDEPAVRALVLTIEAALAPFDARTHWGKVFTADPELLGRAYPRWADFTALRERWDPRGVFHNAQLAAWGM</sequence>